<evidence type="ECO:0000259" key="1">
    <source>
        <dbReference type="PROSITE" id="PS50943"/>
    </source>
</evidence>
<organism evidence="2 3">
    <name type="scientific">Nonomuraea rhodomycinica</name>
    <dbReference type="NCBI Taxonomy" id="1712872"/>
    <lineage>
        <taxon>Bacteria</taxon>
        <taxon>Bacillati</taxon>
        <taxon>Actinomycetota</taxon>
        <taxon>Actinomycetes</taxon>
        <taxon>Streptosporangiales</taxon>
        <taxon>Streptosporangiaceae</taxon>
        <taxon>Nonomuraea</taxon>
    </lineage>
</organism>
<dbReference type="SMART" id="SM00530">
    <property type="entry name" value="HTH_XRE"/>
    <property type="match status" value="1"/>
</dbReference>
<dbReference type="Proteomes" id="UP000546126">
    <property type="component" value="Unassembled WGS sequence"/>
</dbReference>
<dbReference type="RefSeq" id="WP_175603521.1">
    <property type="nucleotide sequence ID" value="NZ_JABWGO010000008.1"/>
</dbReference>
<dbReference type="Pfam" id="PF13560">
    <property type="entry name" value="HTH_31"/>
    <property type="match status" value="1"/>
</dbReference>
<dbReference type="EMBL" id="JABWGO010000008">
    <property type="protein sequence ID" value="NUW43993.1"/>
    <property type="molecule type" value="Genomic_DNA"/>
</dbReference>
<dbReference type="InterPro" id="IPR043917">
    <property type="entry name" value="DUF5753"/>
</dbReference>
<dbReference type="SUPFAM" id="SSF47413">
    <property type="entry name" value="lambda repressor-like DNA-binding domains"/>
    <property type="match status" value="1"/>
</dbReference>
<dbReference type="CDD" id="cd00093">
    <property type="entry name" value="HTH_XRE"/>
    <property type="match status" value="1"/>
</dbReference>
<comment type="caution">
    <text evidence="2">The sequence shown here is derived from an EMBL/GenBank/DDBJ whole genome shotgun (WGS) entry which is preliminary data.</text>
</comment>
<dbReference type="InterPro" id="IPR010982">
    <property type="entry name" value="Lambda_DNA-bd_dom_sf"/>
</dbReference>
<dbReference type="AlphaFoldDB" id="A0A7Y6ITU2"/>
<proteinExistence type="predicted"/>
<reference evidence="2 3" key="1">
    <citation type="submission" date="2020-06" db="EMBL/GenBank/DDBJ databases">
        <authorList>
            <person name="Chanama M."/>
        </authorList>
    </citation>
    <scope>NUCLEOTIDE SEQUENCE [LARGE SCALE GENOMIC DNA]</scope>
    <source>
        <strain evidence="2 3">TBRC6557</strain>
    </source>
</reference>
<accession>A0A7Y6ITU2</accession>
<dbReference type="PROSITE" id="PS50943">
    <property type="entry name" value="HTH_CROC1"/>
    <property type="match status" value="1"/>
</dbReference>
<keyword evidence="3" id="KW-1185">Reference proteome</keyword>
<dbReference type="Pfam" id="PF19054">
    <property type="entry name" value="DUF5753"/>
    <property type="match status" value="1"/>
</dbReference>
<gene>
    <name evidence="2" type="ORF">HT134_28270</name>
</gene>
<protein>
    <submittedName>
        <fullName evidence="2">Helix-turn-helix domain-containing protein</fullName>
    </submittedName>
</protein>
<dbReference type="InterPro" id="IPR001387">
    <property type="entry name" value="Cro/C1-type_HTH"/>
</dbReference>
<feature type="domain" description="HTH cro/C1-type" evidence="1">
    <location>
        <begin position="15"/>
        <end position="51"/>
    </location>
</feature>
<dbReference type="GO" id="GO:0003677">
    <property type="term" value="F:DNA binding"/>
    <property type="evidence" value="ECO:0007669"/>
    <property type="project" value="InterPro"/>
</dbReference>
<sequence length="283" mass="32298">MTSFQQARIDLGSQLRQLREAAHLSGKDLAERLRWQPSKVSRLENARQTATEDDVVVWAQAVGAGPETADDLIRQAIALLERHDDWKQRHRSGLAAIQEDIRDLEARTRLFRVFEPNIVVGLLQTAEYSRHVFSKVKRLYSAPEQIDAAVRVRMQRQEILYDRARTFRFVLPESALHTRLAPLDVMRGQLDRLLAVSTLPNVEFGVIPYTAEMPSAPINGFWIYNDAMVGVATLTKDLVLRDPDDIAFYVRAFEDFAKVAAFDEDGRDVIIRVLGEYRKQSAH</sequence>
<name>A0A7Y6ITU2_9ACTN</name>
<dbReference type="Gene3D" id="1.10.260.40">
    <property type="entry name" value="lambda repressor-like DNA-binding domains"/>
    <property type="match status" value="1"/>
</dbReference>
<evidence type="ECO:0000313" key="3">
    <source>
        <dbReference type="Proteomes" id="UP000546126"/>
    </source>
</evidence>
<evidence type="ECO:0000313" key="2">
    <source>
        <dbReference type="EMBL" id="NUW43993.1"/>
    </source>
</evidence>